<organism evidence="1 2">
    <name type="scientific">Crucibulum laeve</name>
    <dbReference type="NCBI Taxonomy" id="68775"/>
    <lineage>
        <taxon>Eukaryota</taxon>
        <taxon>Fungi</taxon>
        <taxon>Dikarya</taxon>
        <taxon>Basidiomycota</taxon>
        <taxon>Agaricomycotina</taxon>
        <taxon>Agaricomycetes</taxon>
        <taxon>Agaricomycetidae</taxon>
        <taxon>Agaricales</taxon>
        <taxon>Agaricineae</taxon>
        <taxon>Nidulariaceae</taxon>
        <taxon>Crucibulum</taxon>
    </lineage>
</organism>
<dbReference type="OrthoDB" id="2269034at2759"/>
<dbReference type="InterPro" id="IPR032675">
    <property type="entry name" value="LRR_dom_sf"/>
</dbReference>
<name>A0A5C3LJ56_9AGAR</name>
<proteinExistence type="predicted"/>
<accession>A0A5C3LJ56</accession>
<dbReference type="Proteomes" id="UP000308652">
    <property type="component" value="Unassembled WGS sequence"/>
</dbReference>
<dbReference type="AlphaFoldDB" id="A0A5C3LJ56"/>
<evidence type="ECO:0000313" key="2">
    <source>
        <dbReference type="Proteomes" id="UP000308652"/>
    </source>
</evidence>
<gene>
    <name evidence="1" type="ORF">BDQ12DRAFT_728265</name>
</gene>
<protein>
    <submittedName>
        <fullName evidence="1">Uncharacterized protein</fullName>
    </submittedName>
</protein>
<sequence length="325" mass="37110">MSNTVPYDSHIIQLKQLIHEEEVIQNKLDKEISELEPQILALMAAMCTASEQKIAGIQHIRELRKACFLARQIPVEIIARIFRYIYIQKPPAFFLSPLCKQYFYPTQICSGWRRVALAMPELWSHVYIKRKENHMKHIGLLLNHIWSCSTARRLSLPLNVLGLNTMTVPDLAPVSKLIKHLHKLDITPPSLFIDKLLESSREFILLQHLTIRYKEKNPVQVSVFANAPHISRLEIHSPYSGSDLTLMMFPWSRLQILDVQAWGASMNVLLTILSECSELTQLLTYIASDNPQTPCGPSLATVPLLKRLVVTDSNPNFISEFIGLL</sequence>
<reference evidence="1 2" key="1">
    <citation type="journal article" date="2019" name="Nat. Ecol. Evol.">
        <title>Megaphylogeny resolves global patterns of mushroom evolution.</title>
        <authorList>
            <person name="Varga T."/>
            <person name="Krizsan K."/>
            <person name="Foldi C."/>
            <person name="Dima B."/>
            <person name="Sanchez-Garcia M."/>
            <person name="Sanchez-Ramirez S."/>
            <person name="Szollosi G.J."/>
            <person name="Szarkandi J.G."/>
            <person name="Papp V."/>
            <person name="Albert L."/>
            <person name="Andreopoulos W."/>
            <person name="Angelini C."/>
            <person name="Antonin V."/>
            <person name="Barry K.W."/>
            <person name="Bougher N.L."/>
            <person name="Buchanan P."/>
            <person name="Buyck B."/>
            <person name="Bense V."/>
            <person name="Catcheside P."/>
            <person name="Chovatia M."/>
            <person name="Cooper J."/>
            <person name="Damon W."/>
            <person name="Desjardin D."/>
            <person name="Finy P."/>
            <person name="Geml J."/>
            <person name="Haridas S."/>
            <person name="Hughes K."/>
            <person name="Justo A."/>
            <person name="Karasinski D."/>
            <person name="Kautmanova I."/>
            <person name="Kiss B."/>
            <person name="Kocsube S."/>
            <person name="Kotiranta H."/>
            <person name="LaButti K.M."/>
            <person name="Lechner B.E."/>
            <person name="Liimatainen K."/>
            <person name="Lipzen A."/>
            <person name="Lukacs Z."/>
            <person name="Mihaltcheva S."/>
            <person name="Morgado L.N."/>
            <person name="Niskanen T."/>
            <person name="Noordeloos M.E."/>
            <person name="Ohm R.A."/>
            <person name="Ortiz-Santana B."/>
            <person name="Ovrebo C."/>
            <person name="Racz N."/>
            <person name="Riley R."/>
            <person name="Savchenko A."/>
            <person name="Shiryaev A."/>
            <person name="Soop K."/>
            <person name="Spirin V."/>
            <person name="Szebenyi C."/>
            <person name="Tomsovsky M."/>
            <person name="Tulloss R.E."/>
            <person name="Uehling J."/>
            <person name="Grigoriev I.V."/>
            <person name="Vagvolgyi C."/>
            <person name="Papp T."/>
            <person name="Martin F.M."/>
            <person name="Miettinen O."/>
            <person name="Hibbett D.S."/>
            <person name="Nagy L.G."/>
        </authorList>
    </citation>
    <scope>NUCLEOTIDE SEQUENCE [LARGE SCALE GENOMIC DNA]</scope>
    <source>
        <strain evidence="1 2">CBS 166.37</strain>
    </source>
</reference>
<dbReference type="EMBL" id="ML213661">
    <property type="protein sequence ID" value="TFK32850.1"/>
    <property type="molecule type" value="Genomic_DNA"/>
</dbReference>
<keyword evidence="2" id="KW-1185">Reference proteome</keyword>
<evidence type="ECO:0000313" key="1">
    <source>
        <dbReference type="EMBL" id="TFK32850.1"/>
    </source>
</evidence>
<dbReference type="Gene3D" id="3.80.10.10">
    <property type="entry name" value="Ribonuclease Inhibitor"/>
    <property type="match status" value="1"/>
</dbReference>